<gene>
    <name evidence="2" type="ORF">ACFSBH_10835</name>
</gene>
<dbReference type="EMBL" id="JBHUDE010000047">
    <property type="protein sequence ID" value="MFD1608151.1"/>
    <property type="molecule type" value="Genomic_DNA"/>
</dbReference>
<comment type="caution">
    <text evidence="2">The sequence shown here is derived from an EMBL/GenBank/DDBJ whole genome shotgun (WGS) entry which is preliminary data.</text>
</comment>
<protein>
    <submittedName>
        <fullName evidence="2">DUF5325 family protein</fullName>
    </submittedName>
</protein>
<keyword evidence="1" id="KW-0472">Membrane</keyword>
<evidence type="ECO:0000256" key="1">
    <source>
        <dbReference type="SAM" id="Phobius"/>
    </source>
</evidence>
<accession>A0ABW4HS89</accession>
<keyword evidence="1" id="KW-0812">Transmembrane</keyword>
<feature type="transmembrane region" description="Helical" evidence="1">
    <location>
        <begin position="7"/>
        <end position="27"/>
    </location>
</feature>
<keyword evidence="1" id="KW-1133">Transmembrane helix</keyword>
<dbReference type="Pfam" id="PF17259">
    <property type="entry name" value="DUF5325"/>
    <property type="match status" value="1"/>
</dbReference>
<organism evidence="2 3">
    <name type="scientific">Oceanobacillus luteolus</name>
    <dbReference type="NCBI Taxonomy" id="1274358"/>
    <lineage>
        <taxon>Bacteria</taxon>
        <taxon>Bacillati</taxon>
        <taxon>Bacillota</taxon>
        <taxon>Bacilli</taxon>
        <taxon>Bacillales</taxon>
        <taxon>Bacillaceae</taxon>
        <taxon>Oceanobacillus</taxon>
    </lineage>
</organism>
<dbReference type="Proteomes" id="UP001597221">
    <property type="component" value="Unassembled WGS sequence"/>
</dbReference>
<sequence length="58" mass="6686">MNMKEINWPLFLLALLVVAMFFGVGFAIALRNIWLIILFLLLGFALMGYGISLKRKRK</sequence>
<name>A0ABW4HS89_9BACI</name>
<keyword evidence="3" id="KW-1185">Reference proteome</keyword>
<reference evidence="3" key="1">
    <citation type="journal article" date="2019" name="Int. J. Syst. Evol. Microbiol.">
        <title>The Global Catalogue of Microorganisms (GCM) 10K type strain sequencing project: providing services to taxonomists for standard genome sequencing and annotation.</title>
        <authorList>
            <consortium name="The Broad Institute Genomics Platform"/>
            <consortium name="The Broad Institute Genome Sequencing Center for Infectious Disease"/>
            <person name="Wu L."/>
            <person name="Ma J."/>
        </authorList>
    </citation>
    <scope>NUCLEOTIDE SEQUENCE [LARGE SCALE GENOMIC DNA]</scope>
    <source>
        <strain evidence="3">CGMCC 1.12376</strain>
    </source>
</reference>
<dbReference type="RefSeq" id="WP_251512544.1">
    <property type="nucleotide sequence ID" value="NZ_JAMBON010000006.1"/>
</dbReference>
<evidence type="ECO:0000313" key="2">
    <source>
        <dbReference type="EMBL" id="MFD1608151.1"/>
    </source>
</evidence>
<dbReference type="InterPro" id="IPR035211">
    <property type="entry name" value="DUF5325"/>
</dbReference>
<feature type="transmembrane region" description="Helical" evidence="1">
    <location>
        <begin position="33"/>
        <end position="53"/>
    </location>
</feature>
<proteinExistence type="predicted"/>
<evidence type="ECO:0000313" key="3">
    <source>
        <dbReference type="Proteomes" id="UP001597221"/>
    </source>
</evidence>